<protein>
    <recommendedName>
        <fullName evidence="3">LamG-like jellyroll fold domain-containing protein</fullName>
    </recommendedName>
</protein>
<evidence type="ECO:0000313" key="4">
    <source>
        <dbReference type="EMBL" id="SVB06490.1"/>
    </source>
</evidence>
<dbReference type="SUPFAM" id="SSF53649">
    <property type="entry name" value="Alkaline phosphatase-like"/>
    <property type="match status" value="1"/>
</dbReference>
<proteinExistence type="predicted"/>
<evidence type="ECO:0000259" key="3">
    <source>
        <dbReference type="SMART" id="SM00560"/>
    </source>
</evidence>
<name>A0A382AY57_9ZZZZ</name>
<dbReference type="Pfam" id="PF13385">
    <property type="entry name" value="Laminin_G_3"/>
    <property type="match status" value="1"/>
</dbReference>
<dbReference type="Gene3D" id="2.60.120.200">
    <property type="match status" value="1"/>
</dbReference>
<sequence length="440" mass="47369">YVYFHNVDTQGHAHGGSSTQYRDAAETIDGHIGDLIDAVESRPTFNDEDWLIMISSDHGHRDGGGHGRNSNHELSVYMVMGGPSVLFPINGATDNTYFAPTAMAHVLGYLDSEWNLDGQMVGIIIPKASNPSPADGAGPAGISEILSWNQGSDMVSQDVYFGINSTPDAGELKSNQTSLSYYTGTLNTNTTYYWRIDTNTPAGTVTGDVWSFTTTSGNDLISYWRLDDGSGNTAIDQGPYNLDGSINGASWTDGQIGGALDFDGNDYVDMGSPDLGIDTTATFSAWIYPQAENGVIAMQGFSMAANEHGWVVAIGWDDWAPSESDPRELVWASHDNSSNANNAMLVASPALITMDQWQHIAVTKDGTEIKMYLDGQLIHTESIAATTITYNEGTNLRLGTRTASCSSYFSSSFNGRIDEVGVWKRALSISEIANIMANGP</sequence>
<dbReference type="AlphaFoldDB" id="A0A382AY57"/>
<dbReference type="InterPro" id="IPR017850">
    <property type="entry name" value="Alkaline_phosphatase_core_sf"/>
</dbReference>
<dbReference type="EMBL" id="UINC01027368">
    <property type="protein sequence ID" value="SVB06490.1"/>
    <property type="molecule type" value="Genomic_DNA"/>
</dbReference>
<keyword evidence="2" id="KW-1015">Disulfide bond</keyword>
<organism evidence="4">
    <name type="scientific">marine metagenome</name>
    <dbReference type="NCBI Taxonomy" id="408172"/>
    <lineage>
        <taxon>unclassified sequences</taxon>
        <taxon>metagenomes</taxon>
        <taxon>ecological metagenomes</taxon>
    </lineage>
</organism>
<dbReference type="Pfam" id="PF01663">
    <property type="entry name" value="Phosphodiest"/>
    <property type="match status" value="1"/>
</dbReference>
<evidence type="ECO:0000256" key="1">
    <source>
        <dbReference type="ARBA" id="ARBA00022729"/>
    </source>
</evidence>
<accession>A0A382AY57</accession>
<dbReference type="Gene3D" id="2.60.40.10">
    <property type="entry name" value="Immunoglobulins"/>
    <property type="match status" value="1"/>
</dbReference>
<dbReference type="SMART" id="SM00560">
    <property type="entry name" value="LamGL"/>
    <property type="match status" value="1"/>
</dbReference>
<keyword evidence="1" id="KW-0732">Signal</keyword>
<gene>
    <name evidence="4" type="ORF">METZ01_LOCUS159344</name>
</gene>
<dbReference type="InterPro" id="IPR006558">
    <property type="entry name" value="LamG-like"/>
</dbReference>
<feature type="non-terminal residue" evidence="4">
    <location>
        <position position="1"/>
    </location>
</feature>
<dbReference type="InterPro" id="IPR002591">
    <property type="entry name" value="Phosphodiest/P_Trfase"/>
</dbReference>
<evidence type="ECO:0000256" key="2">
    <source>
        <dbReference type="ARBA" id="ARBA00023157"/>
    </source>
</evidence>
<dbReference type="InterPro" id="IPR013783">
    <property type="entry name" value="Ig-like_fold"/>
</dbReference>
<dbReference type="SUPFAM" id="SSF49899">
    <property type="entry name" value="Concanavalin A-like lectins/glucanases"/>
    <property type="match status" value="1"/>
</dbReference>
<feature type="domain" description="LamG-like jellyroll fold" evidence="3">
    <location>
        <begin position="282"/>
        <end position="430"/>
    </location>
</feature>
<reference evidence="4" key="1">
    <citation type="submission" date="2018-05" db="EMBL/GenBank/DDBJ databases">
        <authorList>
            <person name="Lanie J.A."/>
            <person name="Ng W.-L."/>
            <person name="Kazmierczak K.M."/>
            <person name="Andrzejewski T.M."/>
            <person name="Davidsen T.M."/>
            <person name="Wayne K.J."/>
            <person name="Tettelin H."/>
            <person name="Glass J.I."/>
            <person name="Rusch D."/>
            <person name="Podicherti R."/>
            <person name="Tsui H.-C.T."/>
            <person name="Winkler M.E."/>
        </authorList>
    </citation>
    <scope>NUCLEOTIDE SEQUENCE</scope>
</reference>
<dbReference type="InterPro" id="IPR013320">
    <property type="entry name" value="ConA-like_dom_sf"/>
</dbReference>
<dbReference type="Gene3D" id="3.40.720.10">
    <property type="entry name" value="Alkaline Phosphatase, subunit A"/>
    <property type="match status" value="1"/>
</dbReference>